<sequence length="47" mass="5596">MRRNTFYQFKKGHLQFGLCITKCQNHVLHKKNKVLSLLYNFAEKPDG</sequence>
<evidence type="ECO:0000313" key="1">
    <source>
        <dbReference type="EMBL" id="RNA20632.1"/>
    </source>
</evidence>
<evidence type="ECO:0000313" key="2">
    <source>
        <dbReference type="Proteomes" id="UP000276133"/>
    </source>
</evidence>
<comment type="caution">
    <text evidence="1">The sequence shown here is derived from an EMBL/GenBank/DDBJ whole genome shotgun (WGS) entry which is preliminary data.</text>
</comment>
<gene>
    <name evidence="1" type="ORF">BpHYR1_014638</name>
</gene>
<keyword evidence="2" id="KW-1185">Reference proteome</keyword>
<dbReference type="EMBL" id="REGN01003811">
    <property type="protein sequence ID" value="RNA20632.1"/>
    <property type="molecule type" value="Genomic_DNA"/>
</dbReference>
<dbReference type="Proteomes" id="UP000276133">
    <property type="component" value="Unassembled WGS sequence"/>
</dbReference>
<accession>A0A3M7RAL1</accession>
<dbReference type="AlphaFoldDB" id="A0A3M7RAL1"/>
<reference evidence="1 2" key="1">
    <citation type="journal article" date="2018" name="Sci. Rep.">
        <title>Genomic signatures of local adaptation to the degree of environmental predictability in rotifers.</title>
        <authorList>
            <person name="Franch-Gras L."/>
            <person name="Hahn C."/>
            <person name="Garcia-Roger E.M."/>
            <person name="Carmona M.J."/>
            <person name="Serra M."/>
            <person name="Gomez A."/>
        </authorList>
    </citation>
    <scope>NUCLEOTIDE SEQUENCE [LARGE SCALE GENOMIC DNA]</scope>
    <source>
        <strain evidence="1">HYR1</strain>
    </source>
</reference>
<proteinExistence type="predicted"/>
<protein>
    <submittedName>
        <fullName evidence="1">Uncharacterized protein</fullName>
    </submittedName>
</protein>
<name>A0A3M7RAL1_BRAPC</name>
<organism evidence="1 2">
    <name type="scientific">Brachionus plicatilis</name>
    <name type="common">Marine rotifer</name>
    <name type="synonym">Brachionus muelleri</name>
    <dbReference type="NCBI Taxonomy" id="10195"/>
    <lineage>
        <taxon>Eukaryota</taxon>
        <taxon>Metazoa</taxon>
        <taxon>Spiralia</taxon>
        <taxon>Gnathifera</taxon>
        <taxon>Rotifera</taxon>
        <taxon>Eurotatoria</taxon>
        <taxon>Monogononta</taxon>
        <taxon>Pseudotrocha</taxon>
        <taxon>Ploima</taxon>
        <taxon>Brachionidae</taxon>
        <taxon>Brachionus</taxon>
    </lineage>
</organism>